<sequence>MWWQPAEPLSIWVGMVVDSGTDEPRKVWQAHDMPMGMICNILSWRPVTGATA</sequence>
<reference evidence="1 2" key="1">
    <citation type="submission" date="2017-05" db="EMBL/GenBank/DDBJ databases">
        <authorList>
            <person name="Varghese N."/>
            <person name="Submissions S."/>
        </authorList>
    </citation>
    <scope>NUCLEOTIDE SEQUENCE [LARGE SCALE GENOMIC DNA]</scope>
    <source>
        <strain evidence="1 2">DSM 29506</strain>
    </source>
</reference>
<gene>
    <name evidence="1" type="ORF">SAMN06265173_10641</name>
</gene>
<protein>
    <submittedName>
        <fullName evidence="1">Uncharacterized protein</fullName>
    </submittedName>
</protein>
<dbReference type="EMBL" id="FXTO01000006">
    <property type="protein sequence ID" value="SMO56899.1"/>
    <property type="molecule type" value="Genomic_DNA"/>
</dbReference>
<dbReference type="Proteomes" id="UP000316030">
    <property type="component" value="Unassembled WGS sequence"/>
</dbReference>
<keyword evidence="2" id="KW-1185">Reference proteome</keyword>
<name>A0A521CBT9_9RHOB</name>
<proteinExistence type="predicted"/>
<accession>A0A521CBT9</accession>
<dbReference type="AlphaFoldDB" id="A0A521CBT9"/>
<evidence type="ECO:0000313" key="1">
    <source>
        <dbReference type="EMBL" id="SMO56899.1"/>
    </source>
</evidence>
<evidence type="ECO:0000313" key="2">
    <source>
        <dbReference type="Proteomes" id="UP000316030"/>
    </source>
</evidence>
<organism evidence="1 2">
    <name type="scientific">Thalassovita litoralis</name>
    <dbReference type="NCBI Taxonomy" id="1010611"/>
    <lineage>
        <taxon>Bacteria</taxon>
        <taxon>Pseudomonadati</taxon>
        <taxon>Pseudomonadota</taxon>
        <taxon>Alphaproteobacteria</taxon>
        <taxon>Rhodobacterales</taxon>
        <taxon>Roseobacteraceae</taxon>
        <taxon>Thalassovita</taxon>
    </lineage>
</organism>